<organism evidence="3 4">
    <name type="scientific">Actinomyces ruminicola</name>
    <dbReference type="NCBI Taxonomy" id="332524"/>
    <lineage>
        <taxon>Bacteria</taxon>
        <taxon>Bacillati</taxon>
        <taxon>Actinomycetota</taxon>
        <taxon>Actinomycetes</taxon>
        <taxon>Actinomycetales</taxon>
        <taxon>Actinomycetaceae</taxon>
        <taxon>Actinomyces</taxon>
    </lineage>
</organism>
<accession>A0A1G9WY18</accession>
<reference evidence="3 4" key="1">
    <citation type="submission" date="2016-10" db="EMBL/GenBank/DDBJ databases">
        <authorList>
            <person name="de Groot N.N."/>
        </authorList>
    </citation>
    <scope>NUCLEOTIDE SEQUENCE [LARGE SCALE GENOMIC DNA]</scope>
    <source>
        <strain evidence="3 4">KPR-7B</strain>
    </source>
</reference>
<keyword evidence="2" id="KW-1133">Transmembrane helix</keyword>
<dbReference type="EMBL" id="FNHU01000008">
    <property type="protein sequence ID" value="SDM89003.1"/>
    <property type="molecule type" value="Genomic_DNA"/>
</dbReference>
<dbReference type="RefSeq" id="WP_092610687.1">
    <property type="nucleotide sequence ID" value="NZ_FNHU01000008.1"/>
</dbReference>
<evidence type="ECO:0000256" key="2">
    <source>
        <dbReference type="SAM" id="Phobius"/>
    </source>
</evidence>
<gene>
    <name evidence="3" type="ORF">SAMN04487766_10880</name>
</gene>
<evidence type="ECO:0000256" key="1">
    <source>
        <dbReference type="SAM" id="MobiDB-lite"/>
    </source>
</evidence>
<feature type="compositionally biased region" description="Basic residues" evidence="1">
    <location>
        <begin position="276"/>
        <end position="289"/>
    </location>
</feature>
<dbReference type="Proteomes" id="UP000199671">
    <property type="component" value="Unassembled WGS sequence"/>
</dbReference>
<name>A0A1G9WY18_9ACTO</name>
<dbReference type="OrthoDB" id="3259898at2"/>
<evidence type="ECO:0000313" key="3">
    <source>
        <dbReference type="EMBL" id="SDM89003.1"/>
    </source>
</evidence>
<feature type="region of interest" description="Disordered" evidence="1">
    <location>
        <begin position="270"/>
        <end position="289"/>
    </location>
</feature>
<protein>
    <submittedName>
        <fullName evidence="3">Uncharacterized protein</fullName>
    </submittedName>
</protein>
<proteinExistence type="predicted"/>
<feature type="transmembrane region" description="Helical" evidence="2">
    <location>
        <begin position="138"/>
        <end position="155"/>
    </location>
</feature>
<feature type="transmembrane region" description="Helical" evidence="2">
    <location>
        <begin position="113"/>
        <end position="132"/>
    </location>
</feature>
<sequence length="289" mass="32321">MSWLYTARHQAERVTEEARTKIVSCDDADDVYGKALRSTLAITLLYILSAWFFFAVSAIALGVVVAALAVSSAMAAAQLEGKSMLRRSAYEHWYRDDSGIAIRPSWRLLAYDWFATAISIVGIGVGVVLPWFIPQERIGGVGSSAVALVILRAVISGLSRRPFGMPTGPAIILNHEGVRLWPGRRYEAWIPWKERPREAGVQNGALLITTRGRSTIVFPASYLYPGCTQIGRVLEFYSTHAPLRHELAKPEVLERVRSLMQHPVWEIEQQLPPGSRARHTPQHRGQRKR</sequence>
<keyword evidence="2" id="KW-0472">Membrane</keyword>
<keyword evidence="2" id="KW-0812">Transmembrane</keyword>
<feature type="transmembrane region" description="Helical" evidence="2">
    <location>
        <begin position="44"/>
        <end position="77"/>
    </location>
</feature>
<evidence type="ECO:0000313" key="4">
    <source>
        <dbReference type="Proteomes" id="UP000199671"/>
    </source>
</evidence>
<dbReference type="AlphaFoldDB" id="A0A1G9WY18"/>